<dbReference type="RefSeq" id="WP_310797648.1">
    <property type="nucleotide sequence ID" value="NZ_CP123872.1"/>
</dbReference>
<dbReference type="PANTHER" id="PTHR34219:SF8">
    <property type="entry name" value="PEPSY DOMAIN-CONTAINING PROTEIN"/>
    <property type="match status" value="1"/>
</dbReference>
<reference evidence="2" key="1">
    <citation type="submission" date="2023-04" db="EMBL/GenBank/DDBJ databases">
        <title>Complete genome sequence of Temperatibacter marinus.</title>
        <authorList>
            <person name="Rong J.-C."/>
            <person name="Yi M.-L."/>
            <person name="Zhao Q."/>
        </authorList>
    </citation>
    <scope>NUCLEOTIDE SEQUENCE</scope>
    <source>
        <strain evidence="2">NBRC 110045</strain>
    </source>
</reference>
<proteinExistence type="predicted"/>
<evidence type="ECO:0000313" key="3">
    <source>
        <dbReference type="Proteomes" id="UP001268683"/>
    </source>
</evidence>
<protein>
    <submittedName>
        <fullName evidence="2">PepSY-associated TM helix domain-containing protein</fullName>
    </submittedName>
</protein>
<sequence>MSKIKWHTIHNWAGLKLSFLLSFILITGTLATVSHEIDWLLDNERRIEKPSNLEDIEWDKAIQVAQMARPAWMIEEMHAPLNEYSIIEAIGLTANGERRRLFIHPKTYQIQGEASWINVQRFLRDTHRRLFIMNDWGILLVSSLSLLLMTSLISGILVYKKFWRGFFKRPRRTTHRLFWGDMHRLTAIWSLWFISMIGVTSLWYLTEAALEKWADDPSVYEKGAPSVAFENHGQTLLALKKSISLSNPAFSIRLIKLPIADDDTLEIQGAGQSWLTRPRANLYAYSGSTREILHEIKGENLSPLQRIVEMADFLHFGTWGGLCGKILYFLFGCILSGLALSGLYIYAKRINAQSPGKNPTLSKAMGFYKYGALIILVYWLLQIPNFVDSIGNGRQLSGTLTEFSLAKCKMTLGLTSNKATLKIDPLCAKSLSWPRGRFSQEEKKKFKLGSKGLSLKAKSSSKTFTLILTDSSGHSHRKIFALDKLIVNRH</sequence>
<name>A0AA52EEW5_9PROT</name>
<organism evidence="2 3">
    <name type="scientific">Temperatibacter marinus</name>
    <dbReference type="NCBI Taxonomy" id="1456591"/>
    <lineage>
        <taxon>Bacteria</taxon>
        <taxon>Pseudomonadati</taxon>
        <taxon>Pseudomonadota</taxon>
        <taxon>Alphaproteobacteria</taxon>
        <taxon>Kordiimonadales</taxon>
        <taxon>Temperatibacteraceae</taxon>
        <taxon>Temperatibacter</taxon>
    </lineage>
</organism>
<feature type="transmembrane region" description="Helical" evidence="1">
    <location>
        <begin position="367"/>
        <end position="387"/>
    </location>
</feature>
<keyword evidence="3" id="KW-1185">Reference proteome</keyword>
<dbReference type="AlphaFoldDB" id="A0AA52EEW5"/>
<dbReference type="PANTHER" id="PTHR34219">
    <property type="entry name" value="IRON-REGULATED INNER MEMBRANE PROTEIN-RELATED"/>
    <property type="match status" value="1"/>
</dbReference>
<keyword evidence="1" id="KW-1133">Transmembrane helix</keyword>
<feature type="transmembrane region" description="Helical" evidence="1">
    <location>
        <begin position="326"/>
        <end position="346"/>
    </location>
</feature>
<evidence type="ECO:0000313" key="2">
    <source>
        <dbReference type="EMBL" id="WND01818.1"/>
    </source>
</evidence>
<keyword evidence="1" id="KW-0472">Membrane</keyword>
<feature type="transmembrane region" description="Helical" evidence="1">
    <location>
        <begin position="12"/>
        <end position="33"/>
    </location>
</feature>
<keyword evidence="1" id="KW-0812">Transmembrane</keyword>
<dbReference type="EMBL" id="CP123872">
    <property type="protein sequence ID" value="WND01818.1"/>
    <property type="molecule type" value="Genomic_DNA"/>
</dbReference>
<dbReference type="Proteomes" id="UP001268683">
    <property type="component" value="Chromosome"/>
</dbReference>
<evidence type="ECO:0000256" key="1">
    <source>
        <dbReference type="SAM" id="Phobius"/>
    </source>
</evidence>
<dbReference type="KEGG" id="tmk:QGN29_09665"/>
<feature type="transmembrane region" description="Helical" evidence="1">
    <location>
        <begin position="136"/>
        <end position="159"/>
    </location>
</feature>
<accession>A0AA52EEW5</accession>
<gene>
    <name evidence="2" type="ORF">QGN29_09665</name>
</gene>
<dbReference type="InterPro" id="IPR005625">
    <property type="entry name" value="PepSY-ass_TM"/>
</dbReference>
<dbReference type="Pfam" id="PF03929">
    <property type="entry name" value="PepSY_TM"/>
    <property type="match status" value="1"/>
</dbReference>
<feature type="transmembrane region" description="Helical" evidence="1">
    <location>
        <begin position="185"/>
        <end position="205"/>
    </location>
</feature>